<dbReference type="GeneID" id="10504693"/>
<protein>
    <recommendedName>
        <fullName evidence="5">THH1/TOM1/TOM3 domain-containing protein</fullName>
    </recommendedName>
</protein>
<evidence type="ECO:0000256" key="2">
    <source>
        <dbReference type="SAM" id="Phobius"/>
    </source>
</evidence>
<proteinExistence type="predicted"/>
<dbReference type="PANTHER" id="PTHR31494:SF4">
    <property type="entry name" value="THH1_TOM1_TOM3 DOMAIN-CONTAINING PROTEIN-RELATED"/>
    <property type="match status" value="1"/>
</dbReference>
<evidence type="ECO:0000256" key="1">
    <source>
        <dbReference type="SAM" id="MobiDB-lite"/>
    </source>
</evidence>
<dbReference type="RefSeq" id="XP_003290337.1">
    <property type="nucleotide sequence ID" value="XM_003290289.1"/>
</dbReference>
<feature type="transmembrane region" description="Helical" evidence="2">
    <location>
        <begin position="53"/>
        <end position="75"/>
    </location>
</feature>
<accession>F0ZSD3</accession>
<name>F0ZSD3_DICPU</name>
<dbReference type="Proteomes" id="UP000001064">
    <property type="component" value="Unassembled WGS sequence"/>
</dbReference>
<feature type="region of interest" description="Disordered" evidence="1">
    <location>
        <begin position="280"/>
        <end position="303"/>
    </location>
</feature>
<sequence length="377" mass="42905">MVITTGEATDKLLYSYMGIRILVYIVFFILNSFQTFLEGRTLWRKKQKTTTRFYIFLSMAGFTMFRILSTAFFYPEKDEYKSGTLSFFFFTFGTTCIFITWVFILHFWLLIMYSFFVSDEVKLDKLKPINYSTFIFVTVLVIYQITIATLSLLVDLQFAEAVCFVVLLLIYCTLIIVNGSILLKSLKKHKKNSPFEHYNQMIFKTKVLLGTLICVFSFTIIEEVVFQLVVPDTFGNHVAYLFVTGVVDTTQMIIVMAVLANGHFSHYILFKRVKTTSYSSADKTSHESGSRGTKKTQPSYDVSGRASMSVEYSLDMDTFQPSSLTMKNNNSGSNLNNNNSSNRTFTSVVVSNDENDTPTSSVNSSSSEVTINVTTEQ</sequence>
<feature type="compositionally biased region" description="Low complexity" evidence="1">
    <location>
        <begin position="328"/>
        <end position="342"/>
    </location>
</feature>
<keyword evidence="2" id="KW-0472">Membrane</keyword>
<evidence type="ECO:0000313" key="4">
    <source>
        <dbReference type="Proteomes" id="UP000001064"/>
    </source>
</evidence>
<dbReference type="AlphaFoldDB" id="F0ZSD3"/>
<feature type="transmembrane region" description="Helical" evidence="2">
    <location>
        <begin position="207"/>
        <end position="230"/>
    </location>
</feature>
<dbReference type="OrthoDB" id="20557at2759"/>
<feature type="transmembrane region" description="Helical" evidence="2">
    <location>
        <begin position="129"/>
        <end position="152"/>
    </location>
</feature>
<dbReference type="EMBL" id="GL871156">
    <property type="protein sequence ID" value="EGC33142.1"/>
    <property type="molecule type" value="Genomic_DNA"/>
</dbReference>
<dbReference type="VEuPathDB" id="AmoebaDB:DICPUDRAFT_81063"/>
<feature type="compositionally biased region" description="Polar residues" evidence="1">
    <location>
        <begin position="343"/>
        <end position="352"/>
    </location>
</feature>
<gene>
    <name evidence="3" type="ORF">DICPUDRAFT_81063</name>
</gene>
<feature type="transmembrane region" description="Helical" evidence="2">
    <location>
        <begin position="12"/>
        <end position="33"/>
    </location>
</feature>
<keyword evidence="4" id="KW-1185">Reference proteome</keyword>
<dbReference type="KEGG" id="dpp:DICPUDRAFT_81063"/>
<feature type="compositionally biased region" description="Low complexity" evidence="1">
    <location>
        <begin position="359"/>
        <end position="377"/>
    </location>
</feature>
<dbReference type="InParanoid" id="F0ZSD3"/>
<feature type="region of interest" description="Disordered" evidence="1">
    <location>
        <begin position="321"/>
        <end position="377"/>
    </location>
</feature>
<keyword evidence="2" id="KW-0812">Transmembrane</keyword>
<dbReference type="FunCoup" id="F0ZSD3">
    <property type="interactions" value="2"/>
</dbReference>
<reference evidence="4" key="1">
    <citation type="journal article" date="2011" name="Genome Biol.">
        <title>Comparative genomics of the social amoebae Dictyostelium discoideum and Dictyostelium purpureum.</title>
        <authorList>
            <consortium name="US DOE Joint Genome Institute (JGI-PGF)"/>
            <person name="Sucgang R."/>
            <person name="Kuo A."/>
            <person name="Tian X."/>
            <person name="Salerno W."/>
            <person name="Parikh A."/>
            <person name="Feasley C.L."/>
            <person name="Dalin E."/>
            <person name="Tu H."/>
            <person name="Huang E."/>
            <person name="Barry K."/>
            <person name="Lindquist E."/>
            <person name="Shapiro H."/>
            <person name="Bruce D."/>
            <person name="Schmutz J."/>
            <person name="Salamov A."/>
            <person name="Fey P."/>
            <person name="Gaudet P."/>
            <person name="Anjard C."/>
            <person name="Babu M.M."/>
            <person name="Basu S."/>
            <person name="Bushmanova Y."/>
            <person name="van der Wel H."/>
            <person name="Katoh-Kurasawa M."/>
            <person name="Dinh C."/>
            <person name="Coutinho P.M."/>
            <person name="Saito T."/>
            <person name="Elias M."/>
            <person name="Schaap P."/>
            <person name="Kay R.R."/>
            <person name="Henrissat B."/>
            <person name="Eichinger L."/>
            <person name="Rivero F."/>
            <person name="Putnam N.H."/>
            <person name="West C.M."/>
            <person name="Loomis W.F."/>
            <person name="Chisholm R.L."/>
            <person name="Shaulsky G."/>
            <person name="Strassmann J.E."/>
            <person name="Queller D.C."/>
            <person name="Kuspa A."/>
            <person name="Grigoriev I.V."/>
        </authorList>
    </citation>
    <scope>NUCLEOTIDE SEQUENCE [LARGE SCALE GENOMIC DNA]</scope>
    <source>
        <strain evidence="4">QSDP1</strain>
    </source>
</reference>
<evidence type="ECO:0000313" key="3">
    <source>
        <dbReference type="EMBL" id="EGC33142.1"/>
    </source>
</evidence>
<feature type="transmembrane region" description="Helical" evidence="2">
    <location>
        <begin position="250"/>
        <end position="270"/>
    </location>
</feature>
<organism evidence="3 4">
    <name type="scientific">Dictyostelium purpureum</name>
    <name type="common">Slime mold</name>
    <dbReference type="NCBI Taxonomy" id="5786"/>
    <lineage>
        <taxon>Eukaryota</taxon>
        <taxon>Amoebozoa</taxon>
        <taxon>Evosea</taxon>
        <taxon>Eumycetozoa</taxon>
        <taxon>Dictyostelia</taxon>
        <taxon>Dictyosteliales</taxon>
        <taxon>Dictyosteliaceae</taxon>
        <taxon>Dictyostelium</taxon>
    </lineage>
</organism>
<dbReference type="OMA" id="VICITSM"/>
<feature type="transmembrane region" description="Helical" evidence="2">
    <location>
        <begin position="158"/>
        <end position="186"/>
    </location>
</feature>
<feature type="transmembrane region" description="Helical" evidence="2">
    <location>
        <begin position="87"/>
        <end position="117"/>
    </location>
</feature>
<evidence type="ECO:0008006" key="5">
    <source>
        <dbReference type="Google" id="ProtNLM"/>
    </source>
</evidence>
<dbReference type="PANTHER" id="PTHR31494">
    <property type="entry name" value="THH1_TOM1_TOM3 DOMAIN-CONTAINING PROTEIN-RELATED-RELATED"/>
    <property type="match status" value="1"/>
</dbReference>
<keyword evidence="2" id="KW-1133">Transmembrane helix</keyword>
<dbReference type="eggNOG" id="ENOG502RF2N">
    <property type="taxonomic scope" value="Eukaryota"/>
</dbReference>